<feature type="transmembrane region" description="Helical" evidence="6">
    <location>
        <begin position="217"/>
        <end position="238"/>
    </location>
</feature>
<accession>A0A7W7Y5X2</accession>
<feature type="transmembrane region" description="Helical" evidence="6">
    <location>
        <begin position="244"/>
        <end position="262"/>
    </location>
</feature>
<keyword evidence="4 6" id="KW-1133">Transmembrane helix</keyword>
<evidence type="ECO:0000256" key="6">
    <source>
        <dbReference type="SAM" id="Phobius"/>
    </source>
</evidence>
<feature type="transmembrane region" description="Helical" evidence="6">
    <location>
        <begin position="152"/>
        <end position="172"/>
    </location>
</feature>
<dbReference type="Pfam" id="PF03706">
    <property type="entry name" value="LPG_synthase_TM"/>
    <property type="match status" value="1"/>
</dbReference>
<dbReference type="AlphaFoldDB" id="A0A7W7Y5X2"/>
<evidence type="ECO:0000313" key="7">
    <source>
        <dbReference type="EMBL" id="MBB5022509.1"/>
    </source>
</evidence>
<evidence type="ECO:0000256" key="2">
    <source>
        <dbReference type="ARBA" id="ARBA00022475"/>
    </source>
</evidence>
<protein>
    <submittedName>
        <fullName evidence="7">Uncharacterized protein</fullName>
    </submittedName>
</protein>
<feature type="transmembrane region" description="Helical" evidence="6">
    <location>
        <begin position="36"/>
        <end position="56"/>
    </location>
</feature>
<dbReference type="Proteomes" id="UP000528322">
    <property type="component" value="Unassembled WGS sequence"/>
</dbReference>
<feature type="transmembrane region" description="Helical" evidence="6">
    <location>
        <begin position="274"/>
        <end position="294"/>
    </location>
</feature>
<comment type="subcellular location">
    <subcellularLocation>
        <location evidence="1">Cell membrane</location>
        <topology evidence="1">Multi-pass membrane protein</topology>
    </subcellularLocation>
</comment>
<feature type="transmembrane region" description="Helical" evidence="6">
    <location>
        <begin position="121"/>
        <end position="140"/>
    </location>
</feature>
<name>A0A7W7Y5X2_9BACT</name>
<proteinExistence type="predicted"/>
<dbReference type="EMBL" id="JACHID010000012">
    <property type="protein sequence ID" value="MBB5022509.1"/>
    <property type="molecule type" value="Genomic_DNA"/>
</dbReference>
<keyword evidence="8" id="KW-1185">Reference proteome</keyword>
<evidence type="ECO:0000256" key="4">
    <source>
        <dbReference type="ARBA" id="ARBA00022989"/>
    </source>
</evidence>
<evidence type="ECO:0000256" key="1">
    <source>
        <dbReference type="ARBA" id="ARBA00004651"/>
    </source>
</evidence>
<dbReference type="NCBIfam" id="TIGR00374">
    <property type="entry name" value="flippase-like domain"/>
    <property type="match status" value="1"/>
</dbReference>
<dbReference type="PANTHER" id="PTHR39087:SF2">
    <property type="entry name" value="UPF0104 MEMBRANE PROTEIN MJ1595"/>
    <property type="match status" value="1"/>
</dbReference>
<keyword evidence="3 6" id="KW-0812">Transmembrane</keyword>
<gene>
    <name evidence="7" type="ORF">HNR37_001847</name>
</gene>
<keyword evidence="5 6" id="KW-0472">Membrane</keyword>
<dbReference type="RefSeq" id="WP_183733149.1">
    <property type="nucleotide sequence ID" value="NZ_JACHID010000012.1"/>
</dbReference>
<comment type="caution">
    <text evidence="7">The sequence shown here is derived from an EMBL/GenBank/DDBJ whole genome shotgun (WGS) entry which is preliminary data.</text>
</comment>
<evidence type="ECO:0000256" key="5">
    <source>
        <dbReference type="ARBA" id="ARBA00023136"/>
    </source>
</evidence>
<organism evidence="7 8">
    <name type="scientific">Desulfurispira natronophila</name>
    <dbReference type="NCBI Taxonomy" id="682562"/>
    <lineage>
        <taxon>Bacteria</taxon>
        <taxon>Pseudomonadati</taxon>
        <taxon>Chrysiogenota</taxon>
        <taxon>Chrysiogenia</taxon>
        <taxon>Chrysiogenales</taxon>
        <taxon>Chrysiogenaceae</taxon>
        <taxon>Desulfurispira</taxon>
    </lineage>
</organism>
<sequence>MKKVLLLCLGVTLTGLLIWQADVQQLLCAFHEAHPGLLGLAAAIHILSIGGIAWQWQRLGKELRSSCTFSQMIHMNMAGTFFESVTPAMKSGGEVVKAYLLKQRYQWSTAQSVALIGLQKAVSLTTMIAVVTACAVAYLWQYGLSTPQAMVVASNTLILLPLFLVIPAFFIFPGKTQAVIGPLMSRWSWSRRILPHMNNLVLTLQARTGKDKLPTHLLLGLAIWLLFPVKAALIAGALGIEASLVDLTVVTFLAYMVAMIPLTPGGVGTFEGTAVFLLLPLGVPLAQALAFALLLRLATFWLSFGCSALYLGYQVLKSYLPQVSLLATAGDKNSAQ</sequence>
<dbReference type="GO" id="GO:0005886">
    <property type="term" value="C:plasma membrane"/>
    <property type="evidence" value="ECO:0007669"/>
    <property type="project" value="UniProtKB-SubCell"/>
</dbReference>
<reference evidence="7 8" key="1">
    <citation type="submission" date="2020-08" db="EMBL/GenBank/DDBJ databases">
        <title>Genomic Encyclopedia of Type Strains, Phase IV (KMG-IV): sequencing the most valuable type-strain genomes for metagenomic binning, comparative biology and taxonomic classification.</title>
        <authorList>
            <person name="Goeker M."/>
        </authorList>
    </citation>
    <scope>NUCLEOTIDE SEQUENCE [LARGE SCALE GENOMIC DNA]</scope>
    <source>
        <strain evidence="7 8">DSM 22071</strain>
    </source>
</reference>
<dbReference type="PANTHER" id="PTHR39087">
    <property type="entry name" value="UPF0104 MEMBRANE PROTEIN MJ1595"/>
    <property type="match status" value="1"/>
</dbReference>
<keyword evidence="2" id="KW-1003">Cell membrane</keyword>
<evidence type="ECO:0000313" key="8">
    <source>
        <dbReference type="Proteomes" id="UP000528322"/>
    </source>
</evidence>
<evidence type="ECO:0000256" key="3">
    <source>
        <dbReference type="ARBA" id="ARBA00022692"/>
    </source>
</evidence>
<dbReference type="InterPro" id="IPR022791">
    <property type="entry name" value="L-PG_synthase/AglD"/>
</dbReference>